<sequence>MGFSQTKAASALEKTGGNLTQSVRHLLGRSPSCIQRLETLKKLGFPEDVAKKALLETETLEDALAILEEHLPTATATTTATVTATATATVATATAMTTPSLPVQQQQQPLTASARAVSPAGVPPTPSPTNDDQVDEPPEPAAEGDDADGPTSGDGAADGQAPKGDKKDRRPMCRYGAHCYRHNPEHLRQFRHPPRDPGVRVSDEAEQALSDTELQSPLQSRPPLRRRLSLHRHDAASDTEDNSKSAAPSLGRVCPPGPAPRALGEDRLAMAAHFSLMSSDPDIPS</sequence>
<feature type="compositionally biased region" description="Low complexity" evidence="1">
    <location>
        <begin position="99"/>
        <end position="108"/>
    </location>
</feature>
<dbReference type="CDD" id="cd14270">
    <property type="entry name" value="UBA"/>
    <property type="match status" value="1"/>
</dbReference>
<dbReference type="Pfam" id="PF10283">
    <property type="entry name" value="zf-CCHH"/>
    <property type="match status" value="1"/>
</dbReference>
<comment type="caution">
    <text evidence="3">The sequence shown here is derived from an EMBL/GenBank/DDBJ whole genome shotgun (WGS) entry which is preliminary data.</text>
</comment>
<dbReference type="InterPro" id="IPR015940">
    <property type="entry name" value="UBA"/>
</dbReference>
<gene>
    <name evidence="3" type="ORF">PAPYR_9786</name>
</gene>
<proteinExistence type="predicted"/>
<evidence type="ECO:0000313" key="3">
    <source>
        <dbReference type="EMBL" id="KAJ4455318.1"/>
    </source>
</evidence>
<reference evidence="3" key="1">
    <citation type="journal article" date="2022" name="bioRxiv">
        <title>Genomics of Preaxostyla Flagellates Illuminates Evolutionary Transitions and the Path Towards Mitochondrial Loss.</title>
        <authorList>
            <person name="Novak L.V.F."/>
            <person name="Treitli S.C."/>
            <person name="Pyrih J."/>
            <person name="Halakuc P."/>
            <person name="Pipaliya S.V."/>
            <person name="Vacek V."/>
            <person name="Brzon O."/>
            <person name="Soukal P."/>
            <person name="Eme L."/>
            <person name="Dacks J.B."/>
            <person name="Karnkowska A."/>
            <person name="Elias M."/>
            <person name="Hampl V."/>
        </authorList>
    </citation>
    <scope>NUCLEOTIDE SEQUENCE</scope>
    <source>
        <strain evidence="3">RCP-MX</strain>
    </source>
</reference>
<protein>
    <recommendedName>
        <fullName evidence="2">UBA domain-containing protein</fullName>
    </recommendedName>
</protein>
<feature type="compositionally biased region" description="Basic and acidic residues" evidence="1">
    <location>
        <begin position="185"/>
        <end position="203"/>
    </location>
</feature>
<dbReference type="EMBL" id="JAPMOS010000112">
    <property type="protein sequence ID" value="KAJ4455318.1"/>
    <property type="molecule type" value="Genomic_DNA"/>
</dbReference>
<feature type="region of interest" description="Disordered" evidence="1">
    <location>
        <begin position="99"/>
        <end position="171"/>
    </location>
</feature>
<name>A0ABQ8U995_9EUKA</name>
<dbReference type="Proteomes" id="UP001141327">
    <property type="component" value="Unassembled WGS sequence"/>
</dbReference>
<dbReference type="SUPFAM" id="SSF46934">
    <property type="entry name" value="UBA-like"/>
    <property type="match status" value="1"/>
</dbReference>
<feature type="region of interest" description="Disordered" evidence="1">
    <location>
        <begin position="185"/>
        <end position="263"/>
    </location>
</feature>
<feature type="domain" description="UBA" evidence="2">
    <location>
        <begin position="1"/>
        <end position="29"/>
    </location>
</feature>
<evidence type="ECO:0000259" key="2">
    <source>
        <dbReference type="PROSITE" id="PS50030"/>
    </source>
</evidence>
<dbReference type="PROSITE" id="PS50030">
    <property type="entry name" value="UBA"/>
    <property type="match status" value="1"/>
</dbReference>
<evidence type="ECO:0000313" key="4">
    <source>
        <dbReference type="Proteomes" id="UP001141327"/>
    </source>
</evidence>
<evidence type="ECO:0000256" key="1">
    <source>
        <dbReference type="SAM" id="MobiDB-lite"/>
    </source>
</evidence>
<accession>A0ABQ8U995</accession>
<keyword evidence="4" id="KW-1185">Reference proteome</keyword>
<dbReference type="InterPro" id="IPR009060">
    <property type="entry name" value="UBA-like_sf"/>
</dbReference>
<dbReference type="InterPro" id="IPR019406">
    <property type="entry name" value="APLF_PBZ"/>
</dbReference>
<dbReference type="Gene3D" id="1.10.8.10">
    <property type="entry name" value="DNA helicase RuvA subunit, C-terminal domain"/>
    <property type="match status" value="1"/>
</dbReference>
<organism evidence="3 4">
    <name type="scientific">Paratrimastix pyriformis</name>
    <dbReference type="NCBI Taxonomy" id="342808"/>
    <lineage>
        <taxon>Eukaryota</taxon>
        <taxon>Metamonada</taxon>
        <taxon>Preaxostyla</taxon>
        <taxon>Paratrimastigidae</taxon>
        <taxon>Paratrimastix</taxon>
    </lineage>
</organism>
<feature type="compositionally biased region" description="Acidic residues" evidence="1">
    <location>
        <begin position="132"/>
        <end position="148"/>
    </location>
</feature>